<dbReference type="GeneTree" id="ENSGT00940000159200"/>
<dbReference type="Ensembl" id="ENSPSMT00000030659.1">
    <property type="protein sequence ID" value="ENSPSMP00000026473.1"/>
    <property type="gene ID" value="ENSPSMG00000018532.1"/>
</dbReference>
<keyword evidence="1" id="KW-0732">Signal</keyword>
<dbReference type="Proteomes" id="UP000694414">
    <property type="component" value="Unplaced"/>
</dbReference>
<dbReference type="AlphaFoldDB" id="A0A8C9AEU5"/>
<name>A0A8C9AEU5_PROSS</name>
<dbReference type="InterPro" id="IPR013783">
    <property type="entry name" value="Ig-like_fold"/>
</dbReference>
<feature type="signal peptide" evidence="1">
    <location>
        <begin position="1"/>
        <end position="20"/>
    </location>
</feature>
<evidence type="ECO:0000313" key="2">
    <source>
        <dbReference type="Ensembl" id="ENSPSMP00000026473.1"/>
    </source>
</evidence>
<evidence type="ECO:0000313" key="3">
    <source>
        <dbReference type="Proteomes" id="UP000694414"/>
    </source>
</evidence>
<keyword evidence="3" id="KW-1185">Reference proteome</keyword>
<protein>
    <submittedName>
        <fullName evidence="2">TAP binding protein</fullName>
    </submittedName>
</protein>
<reference evidence="2" key="1">
    <citation type="submission" date="2025-08" db="UniProtKB">
        <authorList>
            <consortium name="Ensembl"/>
        </authorList>
    </citation>
    <scope>IDENTIFICATION</scope>
</reference>
<feature type="chain" id="PRO_5034077700" evidence="1">
    <location>
        <begin position="21"/>
        <end position="208"/>
    </location>
</feature>
<reference evidence="2" key="2">
    <citation type="submission" date="2025-09" db="UniProtKB">
        <authorList>
            <consortium name="Ensembl"/>
        </authorList>
    </citation>
    <scope>IDENTIFICATION</scope>
</reference>
<dbReference type="Gene3D" id="2.60.40.10">
    <property type="entry name" value="Immunoglobulins"/>
    <property type="match status" value="1"/>
</dbReference>
<evidence type="ECO:0000256" key="1">
    <source>
        <dbReference type="SAM" id="SignalP"/>
    </source>
</evidence>
<sequence>MKPLSLLLAVALDLATAVSAGPAVIECWFVEDASGSNLAKRPAALLLRQGPGGPPPRLDLDPKLYLSVHDPAGALQDALRRYPRDAPAPHCEMSRFVPLPASAHWASGLTPEQSCPRALDGAWLMVSMSSSSVIPACLPRAAELKSPWRWQVRAGSALDPELVLGKTWSSLLPLSPARPLQALPRGWYRPFPVLLSPAWTHQSAGLGR</sequence>
<organism evidence="2 3">
    <name type="scientific">Prolemur simus</name>
    <name type="common">Greater bamboo lemur</name>
    <name type="synonym">Hapalemur simus</name>
    <dbReference type="NCBI Taxonomy" id="1328070"/>
    <lineage>
        <taxon>Eukaryota</taxon>
        <taxon>Metazoa</taxon>
        <taxon>Chordata</taxon>
        <taxon>Craniata</taxon>
        <taxon>Vertebrata</taxon>
        <taxon>Euteleostomi</taxon>
        <taxon>Mammalia</taxon>
        <taxon>Eutheria</taxon>
        <taxon>Euarchontoglires</taxon>
        <taxon>Primates</taxon>
        <taxon>Strepsirrhini</taxon>
        <taxon>Lemuriformes</taxon>
        <taxon>Lemuridae</taxon>
        <taxon>Prolemur</taxon>
    </lineage>
</organism>
<proteinExistence type="predicted"/>
<accession>A0A8C9AEU5</accession>
<gene>
    <name evidence="2" type="primary">TAPBP</name>
</gene>